<accession>A0AA91LYY0</accession>
<proteinExistence type="predicted"/>
<keyword evidence="1" id="KW-1133">Transmembrane helix</keyword>
<dbReference type="AlphaFoldDB" id="A0AA91LYY0"/>
<keyword evidence="1" id="KW-0472">Membrane</keyword>
<feature type="transmembrane region" description="Helical" evidence="1">
    <location>
        <begin position="21"/>
        <end position="41"/>
    </location>
</feature>
<evidence type="ECO:0000313" key="3">
    <source>
        <dbReference type="Proteomes" id="UP000192441"/>
    </source>
</evidence>
<keyword evidence="1" id="KW-0812">Transmembrane</keyword>
<feature type="transmembrane region" description="Helical" evidence="1">
    <location>
        <begin position="184"/>
        <end position="205"/>
    </location>
</feature>
<dbReference type="EMBL" id="MVHM01000002">
    <property type="protein sequence ID" value="ORA40233.1"/>
    <property type="molecule type" value="Genomic_DNA"/>
</dbReference>
<comment type="caution">
    <text evidence="2">The sequence shown here is derived from an EMBL/GenBank/DDBJ whole genome shotgun (WGS) entry which is preliminary data.</text>
</comment>
<evidence type="ECO:0000313" key="2">
    <source>
        <dbReference type="EMBL" id="ORA40233.1"/>
    </source>
</evidence>
<feature type="transmembrane region" description="Helical" evidence="1">
    <location>
        <begin position="107"/>
        <end position="125"/>
    </location>
</feature>
<dbReference type="InterPro" id="IPR011047">
    <property type="entry name" value="Quinoprotein_ADH-like_sf"/>
</dbReference>
<feature type="transmembrane region" description="Helical" evidence="1">
    <location>
        <begin position="76"/>
        <end position="95"/>
    </location>
</feature>
<dbReference type="Proteomes" id="UP000192441">
    <property type="component" value="Unassembled WGS sequence"/>
</dbReference>
<organism evidence="2 3">
    <name type="scientific">Mycobacterium branderi</name>
    <dbReference type="NCBI Taxonomy" id="43348"/>
    <lineage>
        <taxon>Bacteria</taxon>
        <taxon>Bacillati</taxon>
        <taxon>Actinomycetota</taxon>
        <taxon>Actinomycetes</taxon>
        <taxon>Mycobacteriales</taxon>
        <taxon>Mycobacteriaceae</taxon>
        <taxon>Mycobacterium</taxon>
    </lineage>
</organism>
<evidence type="ECO:0000256" key="1">
    <source>
        <dbReference type="SAM" id="Phobius"/>
    </source>
</evidence>
<name>A0AA91LYY0_9MYCO</name>
<feature type="transmembrane region" description="Helical" evidence="1">
    <location>
        <begin position="156"/>
        <end position="177"/>
    </location>
</feature>
<dbReference type="SUPFAM" id="SSF50998">
    <property type="entry name" value="Quinoprotein alcohol dehydrogenase-like"/>
    <property type="match status" value="1"/>
</dbReference>
<evidence type="ECO:0008006" key="4">
    <source>
        <dbReference type="Google" id="ProtNLM"/>
    </source>
</evidence>
<protein>
    <recommendedName>
        <fullName evidence="4">PQQ-binding-like beta-propeller repeat protein</fullName>
    </recommendedName>
</protein>
<reference evidence="2 3" key="1">
    <citation type="submission" date="2016-12" db="EMBL/GenBank/DDBJ databases">
        <title>The new phylogeny of genus Mycobacterium.</title>
        <authorList>
            <person name="Tortoli E."/>
            <person name="Trovato A."/>
            <person name="Cirillo D.M."/>
        </authorList>
    </citation>
    <scope>NUCLEOTIDE SEQUENCE [LARGE SCALE GENOMIC DNA]</scope>
    <source>
        <strain evidence="2 3">DSM 44624</strain>
    </source>
</reference>
<gene>
    <name evidence="2" type="ORF">BST20_06640</name>
</gene>
<sequence>MEHYLTCEDDRVATEQESSRFAWLRAAAAAFGAVLLVWAIGVGLYSALVAQRIPCGKCGDYYAGAAAAEHVAVGEAWVAVGCAALMVAVLVYVRARRRGGGFAGGPMGAWVVLLLVWALVALLVLPETSNLSLTKLVTLYRRAMTDFTVTDQLPTAVVAVALAAAGAVAAGLGAGALARGGQRWPAAAGAVLAVLVGVTASTAAVRAGDDARYVEATTAAPVAVPAVPDTLGHQRFHLSLARGLSPYDEHAAESFQYAPVFAGGAGFVVWRTAADGVFGYDGAGQERWHYRRTGPAKVRIVQVHLYDQGKTVVLKLSSNWSGSQSQTQTPTLVGLDALTGAQLWSHSGAALADAFDSGGYWTPSPFLVARNKPDWIGFDARTGRQIWQIPNPLGCGGGWDADTASRLAGIEECDADQHPSFRLVTVDPRTGQVQANRLILTQPKVDFAFVKVVSSEGILLDVGRFGSNSVKTYINAATGQVADVSGTFPLKQLRRVGDLVADAGSPDRVILYGPDGRPRCDVPGSARLSNMHAVAQPAVAWLGHQFVYLASEHHDIFLRVTDRATCATVATLPDPWNTLDLMGAPGVTLVRSLTADGEVVLDGYAP</sequence>